<evidence type="ECO:0000313" key="2">
    <source>
        <dbReference type="EMBL" id="KAJ7635856.1"/>
    </source>
</evidence>
<protein>
    <submittedName>
        <fullName evidence="2">Uncharacterized protein</fullName>
    </submittedName>
</protein>
<gene>
    <name evidence="2" type="ORF">B0H17DRAFT_1217251</name>
</gene>
<organism evidence="2 3">
    <name type="scientific">Mycena rosella</name>
    <name type="common">Pink bonnet</name>
    <name type="synonym">Agaricus rosellus</name>
    <dbReference type="NCBI Taxonomy" id="1033263"/>
    <lineage>
        <taxon>Eukaryota</taxon>
        <taxon>Fungi</taxon>
        <taxon>Dikarya</taxon>
        <taxon>Basidiomycota</taxon>
        <taxon>Agaricomycotina</taxon>
        <taxon>Agaricomycetes</taxon>
        <taxon>Agaricomycetidae</taxon>
        <taxon>Agaricales</taxon>
        <taxon>Marasmiineae</taxon>
        <taxon>Mycenaceae</taxon>
        <taxon>Mycena</taxon>
    </lineage>
</organism>
<sequence>MLVVAGGSDLVFARGASSTHASTMRDQPSRSALWSGSYTSARASSNDEPATAVSETQSLPGRGPSHRRRNVPDLFRGASSCPKHRLAALPAREGRSGKPHIPARSDMSRTTVEDAAMWRSPPTSNRCAVAQQVLKIPGGGLATLVHPRRGPPGLIPSGQLIAR</sequence>
<comment type="caution">
    <text evidence="2">The sequence shown here is derived from an EMBL/GenBank/DDBJ whole genome shotgun (WGS) entry which is preliminary data.</text>
</comment>
<evidence type="ECO:0000313" key="3">
    <source>
        <dbReference type="Proteomes" id="UP001221757"/>
    </source>
</evidence>
<keyword evidence="3" id="KW-1185">Reference proteome</keyword>
<name>A0AAD7C0K7_MYCRO</name>
<reference evidence="2" key="1">
    <citation type="submission" date="2023-03" db="EMBL/GenBank/DDBJ databases">
        <title>Massive genome expansion in bonnet fungi (Mycena s.s.) driven by repeated elements and novel gene families across ecological guilds.</title>
        <authorList>
            <consortium name="Lawrence Berkeley National Laboratory"/>
            <person name="Harder C.B."/>
            <person name="Miyauchi S."/>
            <person name="Viragh M."/>
            <person name="Kuo A."/>
            <person name="Thoen E."/>
            <person name="Andreopoulos B."/>
            <person name="Lu D."/>
            <person name="Skrede I."/>
            <person name="Drula E."/>
            <person name="Henrissat B."/>
            <person name="Morin E."/>
            <person name="Kohler A."/>
            <person name="Barry K."/>
            <person name="LaButti K."/>
            <person name="Morin E."/>
            <person name="Salamov A."/>
            <person name="Lipzen A."/>
            <person name="Mereny Z."/>
            <person name="Hegedus B."/>
            <person name="Baldrian P."/>
            <person name="Stursova M."/>
            <person name="Weitz H."/>
            <person name="Taylor A."/>
            <person name="Grigoriev I.V."/>
            <person name="Nagy L.G."/>
            <person name="Martin F."/>
            <person name="Kauserud H."/>
        </authorList>
    </citation>
    <scope>NUCLEOTIDE SEQUENCE</scope>
    <source>
        <strain evidence="2">CBHHK067</strain>
    </source>
</reference>
<dbReference type="AlphaFoldDB" id="A0AAD7C0K7"/>
<proteinExistence type="predicted"/>
<evidence type="ECO:0000256" key="1">
    <source>
        <dbReference type="SAM" id="MobiDB-lite"/>
    </source>
</evidence>
<feature type="region of interest" description="Disordered" evidence="1">
    <location>
        <begin position="16"/>
        <end position="109"/>
    </location>
</feature>
<accession>A0AAD7C0K7</accession>
<feature type="compositionally biased region" description="Polar residues" evidence="1">
    <location>
        <begin position="16"/>
        <end position="59"/>
    </location>
</feature>
<dbReference type="Proteomes" id="UP001221757">
    <property type="component" value="Unassembled WGS sequence"/>
</dbReference>
<dbReference type="EMBL" id="JARKIE010000468">
    <property type="protein sequence ID" value="KAJ7635856.1"/>
    <property type="molecule type" value="Genomic_DNA"/>
</dbReference>